<dbReference type="GO" id="GO:0016020">
    <property type="term" value="C:membrane"/>
    <property type="evidence" value="ECO:0007669"/>
    <property type="project" value="TreeGrafter"/>
</dbReference>
<dbReference type="EMBL" id="JASPKY010000038">
    <property type="protein sequence ID" value="KAK9746752.1"/>
    <property type="molecule type" value="Genomic_DNA"/>
</dbReference>
<dbReference type="Gene3D" id="3.40.525.10">
    <property type="entry name" value="CRAL-TRIO lipid binding domain"/>
    <property type="match status" value="1"/>
</dbReference>
<dbReference type="CDD" id="cd00170">
    <property type="entry name" value="SEC14"/>
    <property type="match status" value="1"/>
</dbReference>
<dbReference type="SMART" id="SM00516">
    <property type="entry name" value="SEC14"/>
    <property type="match status" value="1"/>
</dbReference>
<dbReference type="Pfam" id="PF00650">
    <property type="entry name" value="CRAL_TRIO"/>
    <property type="match status" value="1"/>
</dbReference>
<dbReference type="PANTHER" id="PTHR10174:SF222">
    <property type="entry name" value="GH10083P-RELATED"/>
    <property type="match status" value="1"/>
</dbReference>
<dbReference type="PROSITE" id="PS50191">
    <property type="entry name" value="CRAL_TRIO"/>
    <property type="match status" value="1"/>
</dbReference>
<dbReference type="AlphaFoldDB" id="A0AAW1ML11"/>
<keyword evidence="3" id="KW-1185">Reference proteome</keyword>
<dbReference type="Proteomes" id="UP001458880">
    <property type="component" value="Unassembled WGS sequence"/>
</dbReference>
<dbReference type="SUPFAM" id="SSF52087">
    <property type="entry name" value="CRAL/TRIO domain"/>
    <property type="match status" value="1"/>
</dbReference>
<gene>
    <name evidence="2" type="ORF">QE152_g5938</name>
</gene>
<evidence type="ECO:0000313" key="2">
    <source>
        <dbReference type="EMBL" id="KAK9746752.1"/>
    </source>
</evidence>
<name>A0AAW1ML11_POPJA</name>
<dbReference type="InterPro" id="IPR036865">
    <property type="entry name" value="CRAL-TRIO_dom_sf"/>
</dbReference>
<protein>
    <submittedName>
        <fullName evidence="2">CRAL/TRIO domain</fullName>
    </submittedName>
</protein>
<proteinExistence type="predicted"/>
<dbReference type="InterPro" id="IPR036273">
    <property type="entry name" value="CRAL/TRIO_N_dom_sf"/>
</dbReference>
<evidence type="ECO:0000259" key="1">
    <source>
        <dbReference type="PROSITE" id="PS50191"/>
    </source>
</evidence>
<comment type="caution">
    <text evidence="2">The sequence shown here is derived from an EMBL/GenBank/DDBJ whole genome shotgun (WGS) entry which is preliminary data.</text>
</comment>
<organism evidence="2 3">
    <name type="scientific">Popillia japonica</name>
    <name type="common">Japanese beetle</name>
    <dbReference type="NCBI Taxonomy" id="7064"/>
    <lineage>
        <taxon>Eukaryota</taxon>
        <taxon>Metazoa</taxon>
        <taxon>Ecdysozoa</taxon>
        <taxon>Arthropoda</taxon>
        <taxon>Hexapoda</taxon>
        <taxon>Insecta</taxon>
        <taxon>Pterygota</taxon>
        <taxon>Neoptera</taxon>
        <taxon>Endopterygota</taxon>
        <taxon>Coleoptera</taxon>
        <taxon>Polyphaga</taxon>
        <taxon>Scarabaeiformia</taxon>
        <taxon>Scarabaeidae</taxon>
        <taxon>Rutelinae</taxon>
        <taxon>Popillia</taxon>
    </lineage>
</organism>
<dbReference type="GO" id="GO:1902936">
    <property type="term" value="F:phosphatidylinositol bisphosphate binding"/>
    <property type="evidence" value="ECO:0007669"/>
    <property type="project" value="TreeGrafter"/>
</dbReference>
<evidence type="ECO:0000313" key="3">
    <source>
        <dbReference type="Proteomes" id="UP001458880"/>
    </source>
</evidence>
<sequence>MTELMFKPDETETLKMLNIEEEKLNHYYKLFTEWISSQKHLPQSYNETCLKKFLVWAKMDFEKAKKKFTKFCYNTITYKEFLCNRIVTLDGDLKSSKFVYLLPMRGLTPEGYRVFVVKIFDPDNFDILEMTRTLALCLDYRIHQDGMVAGEIGIFDMNGMRPHHYAKMFTPTFFKFAKFGTPTFFKFAKFGLLNLPFLVKHVLIINCHPVLEKGFAALRAILPKKIGDRFVALSNPNDLAKYIPPDCLPEELGGTDLTVYTTNFATALVAALNGGERFLYQT</sequence>
<dbReference type="PANTHER" id="PTHR10174">
    <property type="entry name" value="ALPHA-TOCOPHEROL TRANSFER PROTEIN-RELATED"/>
    <property type="match status" value="1"/>
</dbReference>
<feature type="domain" description="CRAL-TRIO" evidence="1">
    <location>
        <begin position="154"/>
        <end position="260"/>
    </location>
</feature>
<reference evidence="2 3" key="1">
    <citation type="journal article" date="2024" name="BMC Genomics">
        <title>De novo assembly and annotation of Popillia japonica's genome with initial clues to its potential as an invasive pest.</title>
        <authorList>
            <person name="Cucini C."/>
            <person name="Boschi S."/>
            <person name="Funari R."/>
            <person name="Cardaioli E."/>
            <person name="Iannotti N."/>
            <person name="Marturano G."/>
            <person name="Paoli F."/>
            <person name="Bruttini M."/>
            <person name="Carapelli A."/>
            <person name="Frati F."/>
            <person name="Nardi F."/>
        </authorList>
    </citation>
    <scope>NUCLEOTIDE SEQUENCE [LARGE SCALE GENOMIC DNA]</scope>
    <source>
        <strain evidence="2">DMR45628</strain>
    </source>
</reference>
<dbReference type="SUPFAM" id="SSF46938">
    <property type="entry name" value="CRAL/TRIO N-terminal domain"/>
    <property type="match status" value="1"/>
</dbReference>
<dbReference type="InterPro" id="IPR001251">
    <property type="entry name" value="CRAL-TRIO_dom"/>
</dbReference>
<accession>A0AAW1ML11</accession>